<feature type="region of interest" description="Disordered" evidence="1">
    <location>
        <begin position="592"/>
        <end position="612"/>
    </location>
</feature>
<keyword evidence="3" id="KW-1185">Reference proteome</keyword>
<reference evidence="2 3" key="1">
    <citation type="submission" date="2024-02" db="EMBL/GenBank/DDBJ databases">
        <authorList>
            <person name="Chen Y."/>
            <person name="Shah S."/>
            <person name="Dougan E. K."/>
            <person name="Thang M."/>
            <person name="Chan C."/>
        </authorList>
    </citation>
    <scope>NUCLEOTIDE SEQUENCE [LARGE SCALE GENOMIC DNA]</scope>
</reference>
<dbReference type="EMBL" id="CAXAMN010022273">
    <property type="protein sequence ID" value="CAK9067909.1"/>
    <property type="molecule type" value="Genomic_DNA"/>
</dbReference>
<evidence type="ECO:0000256" key="1">
    <source>
        <dbReference type="SAM" id="MobiDB-lite"/>
    </source>
</evidence>
<accession>A0ABP0NYL6</accession>
<evidence type="ECO:0000313" key="2">
    <source>
        <dbReference type="EMBL" id="CAK9067909.1"/>
    </source>
</evidence>
<sequence length="612" mass="67977">MANVSPAQIKTKLCKIEVPQVVLDKDDCDPSMVVPSPGTWEECTTLPQPTRRLTFPVPTGSEEGCILNIPLQDGTKLAKELPHGLNSGEMVLAFQRPDGDWRMMKKPAEFAFVVPPDATPGAALKPQLPDGTYLHFEVPESVGPGNLIELQHQGSWQLKRVVELTEVQQVPAQSNTIRGPFLAALDTLRQSVSLKQLVPDASGILGVNVPFCGRFQEYAMLGNFLAEHCLTLPGIKGARIFGCDMSDRYYYDWAVARRWFAEFHPMIEVHLQVRDLHLDPLPKAGLTIALHPEVTKGGSWFPIMGSVIKASQNGICLIASFFQDEAKTLMNMVDMYDEGRAKLLVENTYWKESAESNVAESVFDDLGNRTAAHAHYKHWVNLEPRSAKAKKSLALSYLWAHADHLQEGSELCDEASELDPLDPSIPFDCAQLLVLLLPPNPEAQSQDFCGEGFQDCGDPSSSHWMVHIEPKFRRAQEAAFSRWRGGPRPLPFSGQDLVQWDSALSCPRGLAVRDPLLMDAEATVLELSTGGAVYGQRVPVTFGGPFTWAGQRYFERSVRLTRLKDVMISGNEGVVTKGCHILVPYYDKQVPWHEQPPQEDRKSFQPSILGID</sequence>
<comment type="caution">
    <text evidence="2">The sequence shown here is derived from an EMBL/GenBank/DDBJ whole genome shotgun (WGS) entry which is preliminary data.</text>
</comment>
<organism evidence="2 3">
    <name type="scientific">Durusdinium trenchii</name>
    <dbReference type="NCBI Taxonomy" id="1381693"/>
    <lineage>
        <taxon>Eukaryota</taxon>
        <taxon>Sar</taxon>
        <taxon>Alveolata</taxon>
        <taxon>Dinophyceae</taxon>
        <taxon>Suessiales</taxon>
        <taxon>Symbiodiniaceae</taxon>
        <taxon>Durusdinium</taxon>
    </lineage>
</organism>
<gene>
    <name evidence="2" type="ORF">CCMP2556_LOCUS33350</name>
</gene>
<protein>
    <submittedName>
        <fullName evidence="2">Uncharacterized protein</fullName>
    </submittedName>
</protein>
<evidence type="ECO:0000313" key="3">
    <source>
        <dbReference type="Proteomes" id="UP001642484"/>
    </source>
</evidence>
<dbReference type="Proteomes" id="UP001642484">
    <property type="component" value="Unassembled WGS sequence"/>
</dbReference>
<name>A0ABP0NYL6_9DINO</name>
<proteinExistence type="predicted"/>